<dbReference type="Proteomes" id="UP001139150">
    <property type="component" value="Unassembled WGS sequence"/>
</dbReference>
<proteinExistence type="predicted"/>
<keyword evidence="3" id="KW-1185">Reference proteome</keyword>
<dbReference type="EMBL" id="JAKRYL010000012">
    <property type="protein sequence ID" value="MCL7747953.1"/>
    <property type="molecule type" value="Genomic_DNA"/>
</dbReference>
<gene>
    <name evidence="2" type="ORF">MF646_12550</name>
</gene>
<protein>
    <submittedName>
        <fullName evidence="2">Uncharacterized protein</fullName>
    </submittedName>
</protein>
<evidence type="ECO:0000313" key="3">
    <source>
        <dbReference type="Proteomes" id="UP001139150"/>
    </source>
</evidence>
<keyword evidence="1" id="KW-0472">Membrane</keyword>
<reference evidence="2" key="1">
    <citation type="submission" date="2022-02" db="EMBL/GenBank/DDBJ databases">
        <title>Halalkalibacter sp. nov. isolated from Lonar Lake, India.</title>
        <authorList>
            <person name="Joshi A."/>
            <person name="Thite S."/>
            <person name="Lodha T."/>
        </authorList>
    </citation>
    <scope>NUCLEOTIDE SEQUENCE</scope>
    <source>
        <strain evidence="2">MEB205</strain>
    </source>
</reference>
<organism evidence="2 3">
    <name type="scientific">Halalkalibacter alkaliphilus</name>
    <dbReference type="NCBI Taxonomy" id="2917993"/>
    <lineage>
        <taxon>Bacteria</taxon>
        <taxon>Bacillati</taxon>
        <taxon>Bacillota</taxon>
        <taxon>Bacilli</taxon>
        <taxon>Bacillales</taxon>
        <taxon>Bacillaceae</taxon>
        <taxon>Halalkalibacter</taxon>
    </lineage>
</organism>
<keyword evidence="1" id="KW-1133">Transmembrane helix</keyword>
<accession>A0A9X2I5A0</accession>
<evidence type="ECO:0000313" key="2">
    <source>
        <dbReference type="EMBL" id="MCL7747953.1"/>
    </source>
</evidence>
<evidence type="ECO:0000256" key="1">
    <source>
        <dbReference type="SAM" id="Phobius"/>
    </source>
</evidence>
<sequence>MKLPGYRSGTGWKKRLATLVYGILLIVVILFVMDPFTQEAMDLNQPTAQVANDSPVHKLEVQGQNELSEQYVFEFTRNIHFTNMTLPSIRERLTTLKSNAGQIASIREANDEVFQMIGQFGEMENVPRQYERVHAVYVRGARDVEQFHAMVAEALDFMEAGDQSRARIAIEEAIPFIESAEAYFREASREMDGLGPSA</sequence>
<keyword evidence="1" id="KW-0812">Transmembrane</keyword>
<dbReference type="AlphaFoldDB" id="A0A9X2I5A0"/>
<feature type="transmembrane region" description="Helical" evidence="1">
    <location>
        <begin position="16"/>
        <end position="33"/>
    </location>
</feature>
<comment type="caution">
    <text evidence="2">The sequence shown here is derived from an EMBL/GenBank/DDBJ whole genome shotgun (WGS) entry which is preliminary data.</text>
</comment>
<dbReference type="RefSeq" id="WP_250096846.1">
    <property type="nucleotide sequence ID" value="NZ_JAKRYL010000012.1"/>
</dbReference>
<name>A0A9X2I5A0_9BACI</name>